<dbReference type="Gene3D" id="1.10.510.10">
    <property type="entry name" value="Transferase(Phosphotransferase) domain 1"/>
    <property type="match status" value="1"/>
</dbReference>
<reference evidence="19 20" key="1">
    <citation type="submission" date="2016-01" db="EMBL/GenBank/DDBJ databases">
        <title>The new phylogeny of the genus Mycobacterium.</title>
        <authorList>
            <person name="Tarcisio F."/>
            <person name="Conor M."/>
            <person name="Antonella G."/>
            <person name="Elisabetta G."/>
            <person name="Giulia F.S."/>
            <person name="Sara T."/>
            <person name="Anna F."/>
            <person name="Clotilde B."/>
            <person name="Roberto B."/>
            <person name="Veronica D.S."/>
            <person name="Fabio R."/>
            <person name="Monica P."/>
            <person name="Olivier J."/>
            <person name="Enrico T."/>
            <person name="Nicola S."/>
        </authorList>
    </citation>
    <scope>NUCLEOTIDE SEQUENCE [LARGE SCALE GENOMIC DNA]</scope>
    <source>
        <strain evidence="19 20">DSM 45731</strain>
    </source>
</reference>
<keyword evidence="8" id="KW-0547">Nucleotide-binding</keyword>
<evidence type="ECO:0000256" key="7">
    <source>
        <dbReference type="ARBA" id="ARBA00022692"/>
    </source>
</evidence>
<evidence type="ECO:0000313" key="19">
    <source>
        <dbReference type="EMBL" id="ORV57835.1"/>
    </source>
</evidence>
<dbReference type="AlphaFoldDB" id="A0A1X1ULW1"/>
<evidence type="ECO:0000313" key="20">
    <source>
        <dbReference type="Proteomes" id="UP000194000"/>
    </source>
</evidence>
<evidence type="ECO:0000256" key="15">
    <source>
        <dbReference type="SAM" id="MobiDB-lite"/>
    </source>
</evidence>
<dbReference type="Gene3D" id="3.30.200.20">
    <property type="entry name" value="Phosphorylase Kinase, domain 1"/>
    <property type="match status" value="1"/>
</dbReference>
<evidence type="ECO:0000256" key="3">
    <source>
        <dbReference type="ARBA" id="ARBA00022475"/>
    </source>
</evidence>
<keyword evidence="4 19" id="KW-0723">Serine/threonine-protein kinase</keyword>
<dbReference type="Pfam" id="PF01497">
    <property type="entry name" value="Peripla_BP_2"/>
    <property type="match status" value="1"/>
</dbReference>
<dbReference type="Pfam" id="PF00069">
    <property type="entry name" value="Pkinase"/>
    <property type="match status" value="1"/>
</dbReference>
<keyword evidence="5" id="KW-0597">Phosphoprotein</keyword>
<dbReference type="SMART" id="SM00220">
    <property type="entry name" value="S_TKc"/>
    <property type="match status" value="1"/>
</dbReference>
<evidence type="ECO:0000256" key="2">
    <source>
        <dbReference type="ARBA" id="ARBA00012513"/>
    </source>
</evidence>
<comment type="caution">
    <text evidence="19">The sequence shown here is derived from an EMBL/GenBank/DDBJ whole genome shotgun (WGS) entry which is preliminary data.</text>
</comment>
<evidence type="ECO:0000256" key="1">
    <source>
        <dbReference type="ARBA" id="ARBA00004162"/>
    </source>
</evidence>
<comment type="subcellular location">
    <subcellularLocation>
        <location evidence="1">Cell membrane</location>
        <topology evidence="1">Single-pass membrane protein</topology>
    </subcellularLocation>
</comment>
<dbReference type="SUPFAM" id="SSF56112">
    <property type="entry name" value="Protein kinase-like (PK-like)"/>
    <property type="match status" value="1"/>
</dbReference>
<evidence type="ECO:0000256" key="9">
    <source>
        <dbReference type="ARBA" id="ARBA00022777"/>
    </source>
</evidence>
<comment type="catalytic activity">
    <reaction evidence="14">
        <text>L-seryl-[protein] + ATP = O-phospho-L-seryl-[protein] + ADP + H(+)</text>
        <dbReference type="Rhea" id="RHEA:17989"/>
        <dbReference type="Rhea" id="RHEA-COMP:9863"/>
        <dbReference type="Rhea" id="RHEA-COMP:11604"/>
        <dbReference type="ChEBI" id="CHEBI:15378"/>
        <dbReference type="ChEBI" id="CHEBI:29999"/>
        <dbReference type="ChEBI" id="CHEBI:30616"/>
        <dbReference type="ChEBI" id="CHEBI:83421"/>
        <dbReference type="ChEBI" id="CHEBI:456216"/>
        <dbReference type="EC" id="2.7.11.1"/>
    </reaction>
</comment>
<feature type="domain" description="Protein kinase" evidence="17">
    <location>
        <begin position="12"/>
        <end position="275"/>
    </location>
</feature>
<dbReference type="GO" id="GO:0005524">
    <property type="term" value="F:ATP binding"/>
    <property type="evidence" value="ECO:0007669"/>
    <property type="project" value="UniProtKB-KW"/>
</dbReference>
<evidence type="ECO:0000256" key="5">
    <source>
        <dbReference type="ARBA" id="ARBA00022553"/>
    </source>
</evidence>
<dbReference type="PANTHER" id="PTHR43289">
    <property type="entry name" value="MITOGEN-ACTIVATED PROTEIN KINASE KINASE KINASE 20-RELATED"/>
    <property type="match status" value="1"/>
</dbReference>
<evidence type="ECO:0000256" key="12">
    <source>
        <dbReference type="ARBA" id="ARBA00023136"/>
    </source>
</evidence>
<sequence>MVLRAGTVISGYRIEKVLGSGGMGTVYLAANPVLPRRDALKVLSSELSQDPAFRARFLREADLAATLDHPNVVTVYTRGESEEGQLWIAMQYVAGSDASKELDEGRMTPKRAVRIVGEVAKALDYAHRRKLIHRDVKPANFLLSPDDERIFLADFGIARALDDSVGLTATGTVMTTVAYAAPETLGSGHVDGRADIYALACSLYRMLTGYPVFASAGGMAALMAAHLTQPPPRVTDRAKHLPPAIDAVVARAMAKNPDDRYQSARDFAEAAAAALEESVTVPVSQAPAPPPAPPAPPRWAPPPQTPPPSRQSPAYPGGQFGGPPPIPSERSPEQPRPMGPPQHFPPTQKPDAKRSAGPPQRGRRRGWIAAAIAGVVLIAAGSIAAVMWGGGSSPGYQPQSFSHVHGTTQINAEPHVVAAVGPGDGDAVLSLGVQPVVMTAPGGKLASWEQQLVTGGVKVVPAVDSAAIEAAKPDVIIDTGTINDAAYNALAAIAPTITRPSDSTGSAWTWQNQLTWIGRIIGREDKAKQLIDTAGSQQDDLRNQHPAFNGKTIAVVNVSDNGVTATLLGAPVTGYLEGLGFRYSDKLKSTDADAGGVRPMPDNDLYSLNTDVMVAVRTDKAAGGGGYNGLPQPLTLYRGAMVIVDDPNLIAALNTSSYPATEYLNSNFVTALAAQVH</sequence>
<feature type="domain" description="Fe/B12 periplasmic-binding" evidence="18">
    <location>
        <begin position="416"/>
        <end position="672"/>
    </location>
</feature>
<evidence type="ECO:0000256" key="8">
    <source>
        <dbReference type="ARBA" id="ARBA00022741"/>
    </source>
</evidence>
<feature type="transmembrane region" description="Helical" evidence="16">
    <location>
        <begin position="367"/>
        <end position="390"/>
    </location>
</feature>
<evidence type="ECO:0000256" key="16">
    <source>
        <dbReference type="SAM" id="Phobius"/>
    </source>
</evidence>
<dbReference type="Gene3D" id="3.40.50.1980">
    <property type="entry name" value="Nitrogenase molybdenum iron protein domain"/>
    <property type="match status" value="2"/>
</dbReference>
<keyword evidence="9 19" id="KW-0418">Kinase</keyword>
<dbReference type="InterPro" id="IPR011009">
    <property type="entry name" value="Kinase-like_dom_sf"/>
</dbReference>
<dbReference type="InterPro" id="IPR002491">
    <property type="entry name" value="ABC_transptr_periplasmic_BD"/>
</dbReference>
<dbReference type="InterPro" id="IPR008271">
    <property type="entry name" value="Ser/Thr_kinase_AS"/>
</dbReference>
<keyword evidence="10" id="KW-0067">ATP-binding</keyword>
<accession>A0A1X1ULW1</accession>
<dbReference type="SUPFAM" id="SSF53807">
    <property type="entry name" value="Helical backbone' metal receptor"/>
    <property type="match status" value="1"/>
</dbReference>
<keyword evidence="11 16" id="KW-1133">Transmembrane helix</keyword>
<dbReference type="Proteomes" id="UP000194000">
    <property type="component" value="Unassembled WGS sequence"/>
</dbReference>
<keyword evidence="3" id="KW-1003">Cell membrane</keyword>
<dbReference type="STRING" id="1260918.AWC06_21055"/>
<evidence type="ECO:0000256" key="10">
    <source>
        <dbReference type="ARBA" id="ARBA00022840"/>
    </source>
</evidence>
<evidence type="ECO:0000256" key="6">
    <source>
        <dbReference type="ARBA" id="ARBA00022679"/>
    </source>
</evidence>
<dbReference type="EMBL" id="LQOW01000028">
    <property type="protein sequence ID" value="ORV57835.1"/>
    <property type="molecule type" value="Genomic_DNA"/>
</dbReference>
<evidence type="ECO:0000256" key="14">
    <source>
        <dbReference type="ARBA" id="ARBA00048679"/>
    </source>
</evidence>
<evidence type="ECO:0000259" key="17">
    <source>
        <dbReference type="PROSITE" id="PS50011"/>
    </source>
</evidence>
<dbReference type="InterPro" id="IPR000719">
    <property type="entry name" value="Prot_kinase_dom"/>
</dbReference>
<dbReference type="RefSeq" id="WP_085199169.1">
    <property type="nucleotide sequence ID" value="NZ_JACKVI010000003.1"/>
</dbReference>
<evidence type="ECO:0000259" key="18">
    <source>
        <dbReference type="PROSITE" id="PS50983"/>
    </source>
</evidence>
<dbReference type="GO" id="GO:0005886">
    <property type="term" value="C:plasma membrane"/>
    <property type="evidence" value="ECO:0007669"/>
    <property type="project" value="UniProtKB-SubCell"/>
</dbReference>
<keyword evidence="7 16" id="KW-0812">Transmembrane</keyword>
<dbReference type="PROSITE" id="PS50011">
    <property type="entry name" value="PROTEIN_KINASE_DOM"/>
    <property type="match status" value="1"/>
</dbReference>
<dbReference type="PANTHER" id="PTHR43289:SF6">
    <property type="entry name" value="SERINE_THREONINE-PROTEIN KINASE NEKL-3"/>
    <property type="match status" value="1"/>
</dbReference>
<keyword evidence="12 16" id="KW-0472">Membrane</keyword>
<name>A0A1X1ULW1_9MYCO</name>
<keyword evidence="20" id="KW-1185">Reference proteome</keyword>
<feature type="compositionally biased region" description="Pro residues" evidence="15">
    <location>
        <begin position="334"/>
        <end position="348"/>
    </location>
</feature>
<dbReference type="CDD" id="cd14014">
    <property type="entry name" value="STKc_PknB_like"/>
    <property type="match status" value="1"/>
</dbReference>
<dbReference type="PROSITE" id="PS00108">
    <property type="entry name" value="PROTEIN_KINASE_ST"/>
    <property type="match status" value="1"/>
</dbReference>
<gene>
    <name evidence="19" type="ORF">AWC06_21055</name>
</gene>
<comment type="catalytic activity">
    <reaction evidence="13">
        <text>L-threonyl-[protein] + ATP = O-phospho-L-threonyl-[protein] + ADP + H(+)</text>
        <dbReference type="Rhea" id="RHEA:46608"/>
        <dbReference type="Rhea" id="RHEA-COMP:11060"/>
        <dbReference type="Rhea" id="RHEA-COMP:11605"/>
        <dbReference type="ChEBI" id="CHEBI:15378"/>
        <dbReference type="ChEBI" id="CHEBI:30013"/>
        <dbReference type="ChEBI" id="CHEBI:30616"/>
        <dbReference type="ChEBI" id="CHEBI:61977"/>
        <dbReference type="ChEBI" id="CHEBI:456216"/>
        <dbReference type="EC" id="2.7.11.1"/>
    </reaction>
</comment>
<feature type="compositionally biased region" description="Pro residues" evidence="15">
    <location>
        <begin position="287"/>
        <end position="310"/>
    </location>
</feature>
<proteinExistence type="predicted"/>
<dbReference type="FunFam" id="3.30.200.20:FF:000035">
    <property type="entry name" value="Serine/threonine protein kinase Stk1"/>
    <property type="match status" value="1"/>
</dbReference>
<dbReference type="GO" id="GO:0045717">
    <property type="term" value="P:negative regulation of fatty acid biosynthetic process"/>
    <property type="evidence" value="ECO:0007669"/>
    <property type="project" value="UniProtKB-ARBA"/>
</dbReference>
<protein>
    <recommendedName>
        <fullName evidence="2">non-specific serine/threonine protein kinase</fullName>
        <ecNumber evidence="2">2.7.11.1</ecNumber>
    </recommendedName>
</protein>
<feature type="region of interest" description="Disordered" evidence="15">
    <location>
        <begin position="279"/>
        <end position="363"/>
    </location>
</feature>
<dbReference type="PROSITE" id="PS50983">
    <property type="entry name" value="FE_B12_PBP"/>
    <property type="match status" value="1"/>
</dbReference>
<dbReference type="OrthoDB" id="5622056at2"/>
<dbReference type="FunFam" id="1.10.510.10:FF:000021">
    <property type="entry name" value="Serine/threonine protein kinase"/>
    <property type="match status" value="1"/>
</dbReference>
<dbReference type="EC" id="2.7.11.1" evidence="2"/>
<evidence type="ECO:0000256" key="11">
    <source>
        <dbReference type="ARBA" id="ARBA00022989"/>
    </source>
</evidence>
<organism evidence="19 20">
    <name type="scientific">Mycobacterium fragae</name>
    <dbReference type="NCBI Taxonomy" id="1260918"/>
    <lineage>
        <taxon>Bacteria</taxon>
        <taxon>Bacillati</taxon>
        <taxon>Actinomycetota</taxon>
        <taxon>Actinomycetes</taxon>
        <taxon>Mycobacteriales</taxon>
        <taxon>Mycobacteriaceae</taxon>
        <taxon>Mycobacterium</taxon>
    </lineage>
</organism>
<dbReference type="GO" id="GO:0004674">
    <property type="term" value="F:protein serine/threonine kinase activity"/>
    <property type="evidence" value="ECO:0007669"/>
    <property type="project" value="UniProtKB-KW"/>
</dbReference>
<keyword evidence="6" id="KW-0808">Transferase</keyword>
<evidence type="ECO:0000256" key="4">
    <source>
        <dbReference type="ARBA" id="ARBA00022527"/>
    </source>
</evidence>
<evidence type="ECO:0000256" key="13">
    <source>
        <dbReference type="ARBA" id="ARBA00047899"/>
    </source>
</evidence>